<evidence type="ECO:0000256" key="12">
    <source>
        <dbReference type="HAMAP-Rule" id="MF_00388"/>
    </source>
</evidence>
<dbReference type="RefSeq" id="WP_093319153.1">
    <property type="nucleotide sequence ID" value="NZ_FOSZ01000001.1"/>
</dbReference>
<dbReference type="Pfam" id="PF03331">
    <property type="entry name" value="LpxC"/>
    <property type="match status" value="1"/>
</dbReference>
<keyword evidence="9 12" id="KW-0862">Zinc</keyword>
<dbReference type="PANTHER" id="PTHR33694:SF1">
    <property type="entry name" value="UDP-3-O-ACYL-N-ACETYLGLUCOSAMINE DEACETYLASE 1, MITOCHONDRIAL-RELATED"/>
    <property type="match status" value="1"/>
</dbReference>
<evidence type="ECO:0000256" key="9">
    <source>
        <dbReference type="ARBA" id="ARBA00022833"/>
    </source>
</evidence>
<evidence type="ECO:0000256" key="7">
    <source>
        <dbReference type="ARBA" id="ARBA00022723"/>
    </source>
</evidence>
<keyword evidence="5 12" id="KW-0444">Lipid biosynthesis</keyword>
<evidence type="ECO:0000256" key="11">
    <source>
        <dbReference type="ARBA" id="ARBA00024535"/>
    </source>
</evidence>
<dbReference type="Gene3D" id="3.30.230.20">
    <property type="entry name" value="lpxc deacetylase, domain 1"/>
    <property type="match status" value="1"/>
</dbReference>
<protein>
    <recommendedName>
        <fullName evidence="4 12">UDP-3-O-acyl-N-acetylglucosamine deacetylase</fullName>
        <shortName evidence="12">UDP-3-O-acyl-GlcNAc deacetylase</shortName>
        <ecNumber evidence="4 12">3.5.1.108</ecNumber>
    </recommendedName>
    <alternativeName>
        <fullName evidence="12">UDP-3-O-[R-3-hydroxymyristoyl]-N-acetylglucosamine deacetylase</fullName>
    </alternativeName>
</protein>
<dbReference type="InterPro" id="IPR004463">
    <property type="entry name" value="UDP-acyl_GlcNac_deAcase"/>
</dbReference>
<evidence type="ECO:0000256" key="8">
    <source>
        <dbReference type="ARBA" id="ARBA00022801"/>
    </source>
</evidence>
<keyword evidence="14" id="KW-1185">Reference proteome</keyword>
<dbReference type="OrthoDB" id="9802746at2"/>
<comment type="function">
    <text evidence="2 12">Catalyzes the hydrolysis of UDP-3-O-myristoyl-N-acetylglucosamine to form UDP-3-O-myristoylglucosamine and acetate, the committed step in lipid A biosynthesis.</text>
</comment>
<dbReference type="NCBIfam" id="TIGR00325">
    <property type="entry name" value="lpxC"/>
    <property type="match status" value="1"/>
</dbReference>
<comment type="pathway">
    <text evidence="3 12">Glycolipid biosynthesis; lipid IV(A) biosynthesis; lipid IV(A) from (3R)-3-hydroxytetradecanoyl-[acyl-carrier-protein] and UDP-N-acetyl-alpha-D-glucosamine: step 2/6.</text>
</comment>
<dbReference type="UniPathway" id="UPA00359">
    <property type="reaction ID" value="UER00478"/>
</dbReference>
<feature type="binding site" evidence="12">
    <location>
        <position position="78"/>
    </location>
    <ligand>
        <name>Zn(2+)</name>
        <dbReference type="ChEBI" id="CHEBI:29105"/>
    </ligand>
</feature>
<comment type="similarity">
    <text evidence="12">Belongs to the LpxC family.</text>
</comment>
<dbReference type="GO" id="GO:0016020">
    <property type="term" value="C:membrane"/>
    <property type="evidence" value="ECO:0007669"/>
    <property type="project" value="GOC"/>
</dbReference>
<sequence length="307" mass="32995">MQATLKSNVVFSGTGLHSGQNVRMTVQPASANFGIWFRRIDVIGKDALVPARWDVVEQTALCTRIVNDAGVTVGTIEHLMAALAGCGIHNALIEIDAEEVPIMDGSAAEFVRGFLRTGIIQQGAPVRAIRVLKPVSVERGDARAELVPDRDMQMEFHIDFEDAAIGQQTKGITLSNGSFVRELSDSRTFCRQADVEEMQANGLALGGNPAENAVVFDGDKVVSPGGLRHLDEPVRHKMLDAVGDLFLAGAPILGRYRGVRAGHSLTNELLRTLFADPDAWCFEDCTPEMAARLPGAGVHFGEIPAVA</sequence>
<dbReference type="PANTHER" id="PTHR33694">
    <property type="entry name" value="UDP-3-O-ACYL-N-ACETYLGLUCOSAMINE DEACETYLASE 1, MITOCHONDRIAL-RELATED"/>
    <property type="match status" value="1"/>
</dbReference>
<evidence type="ECO:0000313" key="13">
    <source>
        <dbReference type="EMBL" id="SFK52007.1"/>
    </source>
</evidence>
<evidence type="ECO:0000313" key="14">
    <source>
        <dbReference type="Proteomes" id="UP000198851"/>
    </source>
</evidence>
<keyword evidence="10 12" id="KW-0443">Lipid metabolism</keyword>
<dbReference type="GO" id="GO:0103117">
    <property type="term" value="F:UDP-3-O-acyl-N-acetylglucosamine deacetylase activity"/>
    <property type="evidence" value="ECO:0007669"/>
    <property type="project" value="UniProtKB-UniRule"/>
</dbReference>
<accession>A0A1I4A7C1</accession>
<evidence type="ECO:0000256" key="4">
    <source>
        <dbReference type="ARBA" id="ARBA00012745"/>
    </source>
</evidence>
<dbReference type="EMBL" id="FOSZ01000001">
    <property type="protein sequence ID" value="SFK52007.1"/>
    <property type="molecule type" value="Genomic_DNA"/>
</dbReference>
<comment type="catalytic activity">
    <reaction evidence="11 12">
        <text>a UDP-3-O-[(3R)-3-hydroxyacyl]-N-acetyl-alpha-D-glucosamine + H2O = a UDP-3-O-[(3R)-3-hydroxyacyl]-alpha-D-glucosamine + acetate</text>
        <dbReference type="Rhea" id="RHEA:67816"/>
        <dbReference type="ChEBI" id="CHEBI:15377"/>
        <dbReference type="ChEBI" id="CHEBI:30089"/>
        <dbReference type="ChEBI" id="CHEBI:137740"/>
        <dbReference type="ChEBI" id="CHEBI:173225"/>
        <dbReference type="EC" id="3.5.1.108"/>
    </reaction>
</comment>
<reference evidence="14" key="1">
    <citation type="submission" date="2016-10" db="EMBL/GenBank/DDBJ databases">
        <authorList>
            <person name="Varghese N."/>
            <person name="Submissions S."/>
        </authorList>
    </citation>
    <scope>NUCLEOTIDE SEQUENCE [LARGE SCALE GENOMIC DNA]</scope>
    <source>
        <strain evidence="14">DSM 28453</strain>
    </source>
</reference>
<name>A0A1I4A7C1_9RHOB</name>
<gene>
    <name evidence="12" type="primary">lpxC</name>
    <name evidence="13" type="ORF">SAMN04488036_101192</name>
</gene>
<dbReference type="STRING" id="1280847.SAMN04488036_101192"/>
<comment type="cofactor">
    <cofactor evidence="1 12">
        <name>Zn(2+)</name>
        <dbReference type="ChEBI" id="CHEBI:29105"/>
    </cofactor>
</comment>
<feature type="binding site" evidence="12">
    <location>
        <position position="240"/>
    </location>
    <ligand>
        <name>Zn(2+)</name>
        <dbReference type="ChEBI" id="CHEBI:29105"/>
    </ligand>
</feature>
<dbReference type="EC" id="3.5.1.108" evidence="4 12"/>
<evidence type="ECO:0000256" key="6">
    <source>
        <dbReference type="ARBA" id="ARBA00022556"/>
    </source>
</evidence>
<evidence type="ECO:0000256" key="10">
    <source>
        <dbReference type="ARBA" id="ARBA00023098"/>
    </source>
</evidence>
<dbReference type="SUPFAM" id="SSF54211">
    <property type="entry name" value="Ribosomal protein S5 domain 2-like"/>
    <property type="match status" value="2"/>
</dbReference>
<dbReference type="GO" id="GO:0046872">
    <property type="term" value="F:metal ion binding"/>
    <property type="evidence" value="ECO:0007669"/>
    <property type="project" value="UniProtKB-KW"/>
</dbReference>
<proteinExistence type="inferred from homology"/>
<evidence type="ECO:0000256" key="3">
    <source>
        <dbReference type="ARBA" id="ARBA00005002"/>
    </source>
</evidence>
<evidence type="ECO:0000256" key="2">
    <source>
        <dbReference type="ARBA" id="ARBA00002923"/>
    </source>
</evidence>
<dbReference type="HAMAP" id="MF_00388">
    <property type="entry name" value="LpxC"/>
    <property type="match status" value="1"/>
</dbReference>
<dbReference type="Proteomes" id="UP000198851">
    <property type="component" value="Unassembled WGS sequence"/>
</dbReference>
<dbReference type="InterPro" id="IPR011334">
    <property type="entry name" value="UDP-acyl_GlcNac_deAcase_C"/>
</dbReference>
<keyword evidence="7 12" id="KW-0479">Metal-binding</keyword>
<evidence type="ECO:0000256" key="1">
    <source>
        <dbReference type="ARBA" id="ARBA00001947"/>
    </source>
</evidence>
<organism evidence="13 14">
    <name type="scientific">Shimia haliotis</name>
    <dbReference type="NCBI Taxonomy" id="1280847"/>
    <lineage>
        <taxon>Bacteria</taxon>
        <taxon>Pseudomonadati</taxon>
        <taxon>Pseudomonadota</taxon>
        <taxon>Alphaproteobacteria</taxon>
        <taxon>Rhodobacterales</taxon>
        <taxon>Roseobacteraceae</taxon>
    </lineage>
</organism>
<feature type="binding site" evidence="12">
    <location>
        <position position="236"/>
    </location>
    <ligand>
        <name>Zn(2+)</name>
        <dbReference type="ChEBI" id="CHEBI:29105"/>
    </ligand>
</feature>
<feature type="active site" description="Proton donor" evidence="12">
    <location>
        <position position="263"/>
    </location>
</feature>
<dbReference type="GO" id="GO:0009245">
    <property type="term" value="P:lipid A biosynthetic process"/>
    <property type="evidence" value="ECO:0007669"/>
    <property type="project" value="UniProtKB-UniRule"/>
</dbReference>
<dbReference type="InterPro" id="IPR015870">
    <property type="entry name" value="UDP-acyl_N-AcGlcN_deAcase_N"/>
</dbReference>
<dbReference type="InterPro" id="IPR020568">
    <property type="entry name" value="Ribosomal_Su5_D2-typ_SF"/>
</dbReference>
<keyword evidence="6 12" id="KW-0441">Lipid A biosynthesis</keyword>
<dbReference type="AlphaFoldDB" id="A0A1I4A7C1"/>
<dbReference type="Gene3D" id="3.30.1700.10">
    <property type="entry name" value="lpxc deacetylase, domain 2"/>
    <property type="match status" value="1"/>
</dbReference>
<evidence type="ECO:0000256" key="5">
    <source>
        <dbReference type="ARBA" id="ARBA00022516"/>
    </source>
</evidence>
<keyword evidence="8 12" id="KW-0378">Hydrolase</keyword>